<evidence type="ECO:0000313" key="2">
    <source>
        <dbReference type="EMBL" id="OQU83260.1"/>
    </source>
</evidence>
<dbReference type="Gramene" id="OQU83260">
    <property type="protein sequence ID" value="OQU83260"/>
    <property type="gene ID" value="SORBI_3005G097700"/>
</dbReference>
<dbReference type="Proteomes" id="UP000000768">
    <property type="component" value="Chromosome 5"/>
</dbReference>
<reference evidence="3" key="2">
    <citation type="journal article" date="2018" name="Plant J.">
        <title>The Sorghum bicolor reference genome: improved assembly, gene annotations, a transcriptome atlas, and signatures of genome organization.</title>
        <authorList>
            <person name="McCormick R.F."/>
            <person name="Truong S.K."/>
            <person name="Sreedasyam A."/>
            <person name="Jenkins J."/>
            <person name="Shu S."/>
            <person name="Sims D."/>
            <person name="Kennedy M."/>
            <person name="Amirebrahimi M."/>
            <person name="Weers B.D."/>
            <person name="McKinley B."/>
            <person name="Mattison A."/>
            <person name="Morishige D.T."/>
            <person name="Grimwood J."/>
            <person name="Schmutz J."/>
            <person name="Mullet J.E."/>
        </authorList>
    </citation>
    <scope>NUCLEOTIDE SEQUENCE [LARGE SCALE GENOMIC DNA]</scope>
    <source>
        <strain evidence="3">cv. BTx623</strain>
    </source>
</reference>
<dbReference type="EMBL" id="CM000764">
    <property type="protein sequence ID" value="OQU83260.1"/>
    <property type="molecule type" value="Genomic_DNA"/>
</dbReference>
<name>A0A1Z5RHM5_SORBI</name>
<dbReference type="ExpressionAtlas" id="A0A1Z5RHM5">
    <property type="expression patterns" value="baseline and differential"/>
</dbReference>
<sequence>MPFTRPSSFASPAQSTFLEILLLPRGPPGQGADHQPPGQGCRSPGHPPSPLPPSPRFWRHWGCLGRAGEAGTPPRPGRSRGAANAWAGKAMQGRRTAAAPSEEGAGASPRGRRGREGEGRCHTGAGKAAHVGVGKAALRWLCAAHGVTEGNQSEGKGRRKG</sequence>
<keyword evidence="3" id="KW-1185">Reference proteome</keyword>
<dbReference type="AlphaFoldDB" id="A0A1Z5RHM5"/>
<feature type="region of interest" description="Disordered" evidence="1">
    <location>
        <begin position="21"/>
        <end position="125"/>
    </location>
</feature>
<evidence type="ECO:0000313" key="3">
    <source>
        <dbReference type="Proteomes" id="UP000000768"/>
    </source>
</evidence>
<gene>
    <name evidence="2" type="ORF">SORBI_3005G097700</name>
</gene>
<evidence type="ECO:0000256" key="1">
    <source>
        <dbReference type="SAM" id="MobiDB-lite"/>
    </source>
</evidence>
<feature type="compositionally biased region" description="Pro residues" evidence="1">
    <location>
        <begin position="45"/>
        <end position="55"/>
    </location>
</feature>
<accession>A0A1Z5RHM5</accession>
<protein>
    <submittedName>
        <fullName evidence="2">Uncharacterized protein</fullName>
    </submittedName>
</protein>
<organism evidence="2 3">
    <name type="scientific">Sorghum bicolor</name>
    <name type="common">Sorghum</name>
    <name type="synonym">Sorghum vulgare</name>
    <dbReference type="NCBI Taxonomy" id="4558"/>
    <lineage>
        <taxon>Eukaryota</taxon>
        <taxon>Viridiplantae</taxon>
        <taxon>Streptophyta</taxon>
        <taxon>Embryophyta</taxon>
        <taxon>Tracheophyta</taxon>
        <taxon>Spermatophyta</taxon>
        <taxon>Magnoliopsida</taxon>
        <taxon>Liliopsida</taxon>
        <taxon>Poales</taxon>
        <taxon>Poaceae</taxon>
        <taxon>PACMAD clade</taxon>
        <taxon>Panicoideae</taxon>
        <taxon>Andropogonodae</taxon>
        <taxon>Andropogoneae</taxon>
        <taxon>Sorghinae</taxon>
        <taxon>Sorghum</taxon>
    </lineage>
</organism>
<reference evidence="2 3" key="1">
    <citation type="journal article" date="2009" name="Nature">
        <title>The Sorghum bicolor genome and the diversification of grasses.</title>
        <authorList>
            <person name="Paterson A.H."/>
            <person name="Bowers J.E."/>
            <person name="Bruggmann R."/>
            <person name="Dubchak I."/>
            <person name="Grimwood J."/>
            <person name="Gundlach H."/>
            <person name="Haberer G."/>
            <person name="Hellsten U."/>
            <person name="Mitros T."/>
            <person name="Poliakov A."/>
            <person name="Schmutz J."/>
            <person name="Spannagl M."/>
            <person name="Tang H."/>
            <person name="Wang X."/>
            <person name="Wicker T."/>
            <person name="Bharti A.K."/>
            <person name="Chapman J."/>
            <person name="Feltus F.A."/>
            <person name="Gowik U."/>
            <person name="Grigoriev I.V."/>
            <person name="Lyons E."/>
            <person name="Maher C.A."/>
            <person name="Martis M."/>
            <person name="Narechania A."/>
            <person name="Otillar R.P."/>
            <person name="Penning B.W."/>
            <person name="Salamov A.A."/>
            <person name="Wang Y."/>
            <person name="Zhang L."/>
            <person name="Carpita N.C."/>
            <person name="Freeling M."/>
            <person name="Gingle A.R."/>
            <person name="Hash C.T."/>
            <person name="Keller B."/>
            <person name="Klein P."/>
            <person name="Kresovich S."/>
            <person name="McCann M.C."/>
            <person name="Ming R."/>
            <person name="Peterson D.G."/>
            <person name="Mehboob-ur-Rahman"/>
            <person name="Ware D."/>
            <person name="Westhoff P."/>
            <person name="Mayer K.F."/>
            <person name="Messing J."/>
            <person name="Rokhsar D.S."/>
        </authorList>
    </citation>
    <scope>NUCLEOTIDE SEQUENCE [LARGE SCALE GENOMIC DNA]</scope>
    <source>
        <strain evidence="3">cv. BTx623</strain>
    </source>
</reference>
<feature type="compositionally biased region" description="Low complexity" evidence="1">
    <location>
        <begin position="97"/>
        <end position="109"/>
    </location>
</feature>
<proteinExistence type="predicted"/>